<feature type="transmembrane region" description="Helical" evidence="1">
    <location>
        <begin position="34"/>
        <end position="51"/>
    </location>
</feature>
<evidence type="ECO:0000313" key="4">
    <source>
        <dbReference type="Proteomes" id="UP001594288"/>
    </source>
</evidence>
<dbReference type="Proteomes" id="UP001594288">
    <property type="component" value="Unassembled WGS sequence"/>
</dbReference>
<keyword evidence="1" id="KW-0472">Membrane</keyword>
<dbReference type="GO" id="GO:0034220">
    <property type="term" value="P:monoatomic ion transmembrane transport"/>
    <property type="evidence" value="ECO:0007669"/>
    <property type="project" value="UniProtKB-KW"/>
</dbReference>
<dbReference type="SUPFAM" id="SSF81324">
    <property type="entry name" value="Voltage-gated potassium channels"/>
    <property type="match status" value="1"/>
</dbReference>
<keyword evidence="3" id="KW-0407">Ion channel</keyword>
<keyword evidence="3" id="KW-0813">Transport</keyword>
<keyword evidence="1" id="KW-1133">Transmembrane helix</keyword>
<dbReference type="EMBL" id="JBHPEI010000055">
    <property type="protein sequence ID" value="MFC1800014.1"/>
    <property type="molecule type" value="Genomic_DNA"/>
</dbReference>
<feature type="transmembrane region" description="Helical" evidence="1">
    <location>
        <begin position="58"/>
        <end position="77"/>
    </location>
</feature>
<keyword evidence="4" id="KW-1185">Reference proteome</keyword>
<keyword evidence="1" id="KW-0812">Transmembrane</keyword>
<name>A0ABV6YQ48_UNCEI</name>
<feature type="transmembrane region" description="Helical" evidence="1">
    <location>
        <begin position="9"/>
        <end position="28"/>
    </location>
</feature>
<gene>
    <name evidence="3" type="ORF">ACFL2Z_03780</name>
</gene>
<accession>A0ABV6YQ48</accession>
<reference evidence="3 4" key="1">
    <citation type="submission" date="2024-09" db="EMBL/GenBank/DDBJ databases">
        <authorList>
            <person name="D'Angelo T."/>
        </authorList>
    </citation>
    <scope>NUCLEOTIDE SEQUENCE [LARGE SCALE GENOMIC DNA]</scope>
    <source>
        <strain evidence="3">SAG AM-311-F02</strain>
    </source>
</reference>
<comment type="caution">
    <text evidence="3">The sequence shown here is derived from an EMBL/GenBank/DDBJ whole genome shotgun (WGS) entry which is preliminary data.</text>
</comment>
<organism evidence="3 4">
    <name type="scientific">Eiseniibacteriota bacterium</name>
    <dbReference type="NCBI Taxonomy" id="2212470"/>
    <lineage>
        <taxon>Bacteria</taxon>
        <taxon>Candidatus Eiseniibacteriota</taxon>
    </lineage>
</organism>
<protein>
    <submittedName>
        <fullName evidence="3">Potassium channel family protein</fullName>
    </submittedName>
</protein>
<feature type="transmembrane region" description="Helical" evidence="1">
    <location>
        <begin position="116"/>
        <end position="138"/>
    </location>
</feature>
<keyword evidence="3" id="KW-0406">Ion transport</keyword>
<dbReference type="Gene3D" id="1.10.287.70">
    <property type="match status" value="1"/>
</dbReference>
<feature type="transmembrane region" description="Helical" evidence="1">
    <location>
        <begin position="89"/>
        <end position="107"/>
    </location>
</feature>
<evidence type="ECO:0000256" key="1">
    <source>
        <dbReference type="SAM" id="Phobius"/>
    </source>
</evidence>
<feature type="domain" description="Potassium channel" evidence="2">
    <location>
        <begin position="129"/>
        <end position="211"/>
    </location>
</feature>
<proteinExistence type="predicted"/>
<dbReference type="InterPro" id="IPR013099">
    <property type="entry name" value="K_chnl_dom"/>
</dbReference>
<feature type="transmembrane region" description="Helical" evidence="1">
    <location>
        <begin position="189"/>
        <end position="213"/>
    </location>
</feature>
<evidence type="ECO:0000313" key="3">
    <source>
        <dbReference type="EMBL" id="MFC1800014.1"/>
    </source>
</evidence>
<evidence type="ECO:0000259" key="2">
    <source>
        <dbReference type="Pfam" id="PF07885"/>
    </source>
</evidence>
<dbReference type="Pfam" id="PF07885">
    <property type="entry name" value="Ion_trans_2"/>
    <property type="match status" value="1"/>
</dbReference>
<sequence>MKRRLFDKLLVLFVSLLIIVVLSPFLLGDILGQTILYVMAVLACIATVYGLRLGKRAVLLTLFLGVLSAVLGVVSILSEGMLLDALSVLSSAVFYGFLIGLLIRYIVGAEEVTADILYGSICVYLLIGIVFAMIYRFVDILNPAAFSLGGGSMALSAPEPGDYTYYSFVTLTTLGYGDIQPVSGYAKTFAFLEAITGTLYVAILISRLVSLYITHSIMKKKK</sequence>